<evidence type="ECO:0000313" key="2">
    <source>
        <dbReference type="Proteomes" id="UP001154322"/>
    </source>
</evidence>
<dbReference type="EMBL" id="CALYLO010000003">
    <property type="protein sequence ID" value="CAH8245391.1"/>
    <property type="molecule type" value="Genomic_DNA"/>
</dbReference>
<evidence type="ECO:0000313" key="1">
    <source>
        <dbReference type="EMBL" id="CAH8245391.1"/>
    </source>
</evidence>
<proteinExistence type="predicted"/>
<reference evidence="1" key="1">
    <citation type="submission" date="2022-06" db="EMBL/GenBank/DDBJ databases">
        <authorList>
            <person name="Dietemann V."/>
            <person name="Ory F."/>
            <person name="Dainat B."/>
            <person name="Oberhansli S."/>
        </authorList>
    </citation>
    <scope>NUCLEOTIDE SEQUENCE</scope>
    <source>
        <strain evidence="1">Ena-SAMPLE-TAB-26-04-2022-14:26:32:270-5432</strain>
    </source>
</reference>
<gene>
    <name evidence="1" type="ORF">WJ0W_002626</name>
</gene>
<accession>A0ABM9G2G3</accession>
<sequence length="130" mass="13896">MRPGRGRQKTGEELACLLLLVEGGGKPRWQEQAHGCALRHGGPTLARENQAGRGGAWAAAVPLACGRPGPGDVPKARGALWPPAGFGPAEAPAARLAPRSRRRRKWHRGALIYKILHTSSNFRCVHGFVA</sequence>
<name>A0ABM9G2G3_9BACL</name>
<protein>
    <submittedName>
        <fullName evidence="1">Uncharacterized protein</fullName>
    </submittedName>
</protein>
<organism evidence="1 2">
    <name type="scientific">Paenibacillus melissococcoides</name>
    <dbReference type="NCBI Taxonomy" id="2912268"/>
    <lineage>
        <taxon>Bacteria</taxon>
        <taxon>Bacillati</taxon>
        <taxon>Bacillota</taxon>
        <taxon>Bacilli</taxon>
        <taxon>Bacillales</taxon>
        <taxon>Paenibacillaceae</taxon>
        <taxon>Paenibacillus</taxon>
    </lineage>
</organism>
<dbReference type="Proteomes" id="UP001154322">
    <property type="component" value="Unassembled WGS sequence"/>
</dbReference>
<comment type="caution">
    <text evidence="1">The sequence shown here is derived from an EMBL/GenBank/DDBJ whole genome shotgun (WGS) entry which is preliminary data.</text>
</comment>
<keyword evidence="2" id="KW-1185">Reference proteome</keyword>